<protein>
    <submittedName>
        <fullName evidence="1">Uncharacterized protein</fullName>
    </submittedName>
</protein>
<sequence length="202" mass="22294">MSDMPDAPPLDIPPASYATAAQQRAYITAMQRIRDARQPADPIRVYISVPPQIARRPAWGERIARIQSRLPHAQLLQFPDLFTPEDYAEKWPDVAPTLDGLVIVGATTNGATSTTYKIGQVARLEIIDIVRRGRPVLIHARRYGLVPVVDCQVRRIGDTLLRTKITVPSGWDPADYEPTLKAARQALGRAPEADAQSQGANQ</sequence>
<dbReference type="EMBL" id="BMVC01000024">
    <property type="protein sequence ID" value="GHD16111.1"/>
    <property type="molecule type" value="Genomic_DNA"/>
</dbReference>
<evidence type="ECO:0000313" key="2">
    <source>
        <dbReference type="Proteomes" id="UP000638353"/>
    </source>
</evidence>
<accession>A0A918X722</accession>
<name>A0A918X722_9ACTN</name>
<reference evidence="1" key="1">
    <citation type="journal article" date="2014" name="Int. J. Syst. Evol. Microbiol.">
        <title>Complete genome sequence of Corynebacterium casei LMG S-19264T (=DSM 44701T), isolated from a smear-ripened cheese.</title>
        <authorList>
            <consortium name="US DOE Joint Genome Institute (JGI-PGF)"/>
            <person name="Walter F."/>
            <person name="Albersmeier A."/>
            <person name="Kalinowski J."/>
            <person name="Ruckert C."/>
        </authorList>
    </citation>
    <scope>NUCLEOTIDE SEQUENCE</scope>
    <source>
        <strain evidence="1">JCM 4637</strain>
    </source>
</reference>
<gene>
    <name evidence="1" type="ORF">GCM10010334_76830</name>
</gene>
<proteinExistence type="predicted"/>
<reference evidence="1" key="2">
    <citation type="submission" date="2020-09" db="EMBL/GenBank/DDBJ databases">
        <authorList>
            <person name="Sun Q."/>
            <person name="Ohkuma M."/>
        </authorList>
    </citation>
    <scope>NUCLEOTIDE SEQUENCE</scope>
    <source>
        <strain evidence="1">JCM 4637</strain>
    </source>
</reference>
<dbReference type="AlphaFoldDB" id="A0A918X722"/>
<comment type="caution">
    <text evidence="1">The sequence shown here is derived from an EMBL/GenBank/DDBJ whole genome shotgun (WGS) entry which is preliminary data.</text>
</comment>
<evidence type="ECO:0000313" key="1">
    <source>
        <dbReference type="EMBL" id="GHD16111.1"/>
    </source>
</evidence>
<dbReference type="Proteomes" id="UP000638353">
    <property type="component" value="Unassembled WGS sequence"/>
</dbReference>
<organism evidence="1 2">
    <name type="scientific">Streptomyces finlayi</name>
    <dbReference type="NCBI Taxonomy" id="67296"/>
    <lineage>
        <taxon>Bacteria</taxon>
        <taxon>Bacillati</taxon>
        <taxon>Actinomycetota</taxon>
        <taxon>Actinomycetes</taxon>
        <taxon>Kitasatosporales</taxon>
        <taxon>Streptomycetaceae</taxon>
        <taxon>Streptomyces</taxon>
    </lineage>
</organism>